<organism evidence="2 3">
    <name type="scientific">Bacillus swezeyi</name>
    <dbReference type="NCBI Taxonomy" id="1925020"/>
    <lineage>
        <taxon>Bacteria</taxon>
        <taxon>Bacillati</taxon>
        <taxon>Bacillota</taxon>
        <taxon>Bacilli</taxon>
        <taxon>Bacillales</taxon>
        <taxon>Bacillaceae</taxon>
        <taxon>Bacillus</taxon>
    </lineage>
</organism>
<proteinExistence type="predicted"/>
<evidence type="ECO:0000313" key="3">
    <source>
        <dbReference type="Proteomes" id="UP000324326"/>
    </source>
</evidence>
<dbReference type="EMBL" id="QSND01000002">
    <property type="protein sequence ID" value="KAA6450941.1"/>
    <property type="molecule type" value="Genomic_DNA"/>
</dbReference>
<sequence length="73" mass="8615">MKVDEMTKEQLREDREIFVLQTGALNEELQKSNYELTRYKALYSIEAKKVEDLTIQIKELQQQLNQSQPKAAK</sequence>
<reference evidence="2 3" key="1">
    <citation type="submission" date="2018-08" db="EMBL/GenBank/DDBJ databases">
        <title>Bacillus phenotypic plasticity.</title>
        <authorList>
            <person name="Hurtado E."/>
        </authorList>
    </citation>
    <scope>NUCLEOTIDE SEQUENCE [LARGE SCALE GENOMIC DNA]</scope>
    <source>
        <strain evidence="2 3">427</strain>
    </source>
</reference>
<evidence type="ECO:0000313" key="2">
    <source>
        <dbReference type="EMBL" id="KAA6450941.1"/>
    </source>
</evidence>
<accession>A0A5M8RT06</accession>
<comment type="caution">
    <text evidence="2">The sequence shown here is derived from an EMBL/GenBank/DDBJ whole genome shotgun (WGS) entry which is preliminary data.</text>
</comment>
<dbReference type="RefSeq" id="WP_150149773.1">
    <property type="nucleotide sequence ID" value="NZ_QSND01000002.1"/>
</dbReference>
<dbReference type="Proteomes" id="UP000324326">
    <property type="component" value="Unassembled WGS sequence"/>
</dbReference>
<keyword evidence="1" id="KW-0175">Coiled coil</keyword>
<dbReference type="AlphaFoldDB" id="A0A5M8RT06"/>
<evidence type="ECO:0000256" key="1">
    <source>
        <dbReference type="SAM" id="Coils"/>
    </source>
</evidence>
<name>A0A5M8RT06_9BACI</name>
<gene>
    <name evidence="2" type="ORF">DX927_08905</name>
</gene>
<feature type="coiled-coil region" evidence="1">
    <location>
        <begin position="43"/>
        <end position="70"/>
    </location>
</feature>
<protein>
    <submittedName>
        <fullName evidence="2">Uncharacterized protein</fullName>
    </submittedName>
</protein>